<dbReference type="GO" id="GO:0000287">
    <property type="term" value="F:magnesium ion binding"/>
    <property type="evidence" value="ECO:0007669"/>
    <property type="project" value="InterPro"/>
</dbReference>
<keyword evidence="8" id="KW-1185">Reference proteome</keyword>
<dbReference type="EMBL" id="CP049887">
    <property type="protein sequence ID" value="QIL49504.1"/>
    <property type="molecule type" value="Genomic_DNA"/>
</dbReference>
<proteinExistence type="inferred from homology"/>
<dbReference type="InterPro" id="IPR029035">
    <property type="entry name" value="DHS-like_NAD/FAD-binding_dom"/>
</dbReference>
<dbReference type="Gene3D" id="3.40.50.970">
    <property type="match status" value="2"/>
</dbReference>
<dbReference type="CDD" id="cd07035">
    <property type="entry name" value="TPP_PYR_POX_like"/>
    <property type="match status" value="1"/>
</dbReference>
<evidence type="ECO:0000259" key="5">
    <source>
        <dbReference type="Pfam" id="PF02775"/>
    </source>
</evidence>
<evidence type="ECO:0000259" key="4">
    <source>
        <dbReference type="Pfam" id="PF00205"/>
    </source>
</evidence>
<evidence type="ECO:0000256" key="2">
    <source>
        <dbReference type="ARBA" id="ARBA00023052"/>
    </source>
</evidence>
<dbReference type="Pfam" id="PF02776">
    <property type="entry name" value="TPP_enzyme_N"/>
    <property type="match status" value="1"/>
</dbReference>
<comment type="similarity">
    <text evidence="1 3">Belongs to the TPP enzyme family.</text>
</comment>
<organism evidence="7 8">
    <name type="scientific">Vagococcus hydrophili</name>
    <dbReference type="NCBI Taxonomy" id="2714947"/>
    <lineage>
        <taxon>Bacteria</taxon>
        <taxon>Bacillati</taxon>
        <taxon>Bacillota</taxon>
        <taxon>Bacilli</taxon>
        <taxon>Lactobacillales</taxon>
        <taxon>Enterococcaceae</taxon>
        <taxon>Vagococcus</taxon>
    </lineage>
</organism>
<sequence>MKNSFRKLYQYKKKKEDVNVKSVGKQGSHTVVDSLKKHGVDYVFGIPGAKIDGVFDALVDDGPELIVTRHEQNAAFMAQGIGRLTGKPGVVIATSGPGASNLATGLVTATAEGDPVLAIAGQVKRSDLLKLTHQSMDNAALFKPITKYSAEIQDPETISEIMANAFRLATSSKQGASFISIPQDVVDADVSDQSIKVLKDPRLGVARADDVAELVKKIEEAQLPVLLVGMRASSEEVTQTIRTLVEKTGLPVVETFQAAGVISRELVGHFFGRIGLFRNQPGDALLKRSDLVIAVGYDPIEYEARNWNAEKDAKIVVIDDTPAEIDGYMQPEDELIGDISGNLDLLTKGLSGDQTTDEAKLYLNYLKSRLDERDTFKAESQEGLVHPLEVINVLQEKTDDSMTVTVDVGSHYIWMARHFKSYEPRHLLFSNGMQTLGVALPWAISAALVRPETQIISVSGDGGFLFSSQDLETAVRKNLNIIHLIWNDGHYNMVEFQEEMKYARSSGVELGPVDFVKYAESFGALGLRATSKAELEAAIEKGMATKGPVVIDIPIDYSDNPDLGKSILPDQFY</sequence>
<keyword evidence="2 3" id="KW-0786">Thiamine pyrophosphate</keyword>
<evidence type="ECO:0000313" key="7">
    <source>
        <dbReference type="EMBL" id="QIL49504.1"/>
    </source>
</evidence>
<dbReference type="InterPro" id="IPR012000">
    <property type="entry name" value="Thiamin_PyroP_enz_cen_dom"/>
</dbReference>
<feature type="domain" description="Thiamine pyrophosphate enzyme N-terminal TPP-binding" evidence="6">
    <location>
        <begin position="26"/>
        <end position="140"/>
    </location>
</feature>
<dbReference type="GO" id="GO:0003984">
    <property type="term" value="F:acetolactate synthase activity"/>
    <property type="evidence" value="ECO:0007669"/>
    <property type="project" value="UniProtKB-EC"/>
</dbReference>
<dbReference type="AlphaFoldDB" id="A0A6G8AWS0"/>
<evidence type="ECO:0000256" key="3">
    <source>
        <dbReference type="RuleBase" id="RU362132"/>
    </source>
</evidence>
<dbReference type="InterPro" id="IPR011766">
    <property type="entry name" value="TPP_enzyme_TPP-bd"/>
</dbReference>
<feature type="domain" description="Thiamine pyrophosphate enzyme TPP-binding" evidence="5">
    <location>
        <begin position="407"/>
        <end position="553"/>
    </location>
</feature>
<dbReference type="NCBIfam" id="TIGR02418">
    <property type="entry name" value="acolac_catab"/>
    <property type="match status" value="1"/>
</dbReference>
<dbReference type="InterPro" id="IPR000399">
    <property type="entry name" value="TPP-bd_CS"/>
</dbReference>
<dbReference type="PROSITE" id="PS00187">
    <property type="entry name" value="TPP_ENZYMES"/>
    <property type="match status" value="1"/>
</dbReference>
<evidence type="ECO:0000313" key="8">
    <source>
        <dbReference type="Proteomes" id="UP000501747"/>
    </source>
</evidence>
<dbReference type="InterPro" id="IPR012782">
    <property type="entry name" value="Acetolactate_synth_catblc"/>
</dbReference>
<dbReference type="GO" id="GO:0009097">
    <property type="term" value="P:isoleucine biosynthetic process"/>
    <property type="evidence" value="ECO:0007669"/>
    <property type="project" value="TreeGrafter"/>
</dbReference>
<dbReference type="GO" id="GO:0009099">
    <property type="term" value="P:L-valine biosynthetic process"/>
    <property type="evidence" value="ECO:0007669"/>
    <property type="project" value="TreeGrafter"/>
</dbReference>
<dbReference type="PANTHER" id="PTHR18968:SF129">
    <property type="entry name" value="ACETOLACTATE SYNTHASE"/>
    <property type="match status" value="1"/>
</dbReference>
<reference evidence="7 8" key="1">
    <citation type="submission" date="2020-03" db="EMBL/GenBank/DDBJ databases">
        <title>Vagococcus sp. nov., isolated from beetles.</title>
        <authorList>
            <person name="Hyun D.-W."/>
            <person name="Bae J.-W."/>
        </authorList>
    </citation>
    <scope>NUCLEOTIDE SEQUENCE [LARGE SCALE GENOMIC DNA]</scope>
    <source>
        <strain evidence="7 8">HDW17B</strain>
    </source>
</reference>
<dbReference type="Pfam" id="PF02775">
    <property type="entry name" value="TPP_enzyme_C"/>
    <property type="match status" value="1"/>
</dbReference>
<dbReference type="KEGG" id="vhy:G7082_13850"/>
<dbReference type="FunFam" id="3.40.50.970:FF:000007">
    <property type="entry name" value="Acetolactate synthase"/>
    <property type="match status" value="1"/>
</dbReference>
<dbReference type="SUPFAM" id="SSF52518">
    <property type="entry name" value="Thiamin diphosphate-binding fold (THDP-binding)"/>
    <property type="match status" value="2"/>
</dbReference>
<dbReference type="RefSeq" id="WP_166035791.1">
    <property type="nucleotide sequence ID" value="NZ_CP049887.1"/>
</dbReference>
<feature type="domain" description="Thiamine pyrophosphate enzyme central" evidence="4">
    <location>
        <begin position="211"/>
        <end position="343"/>
    </location>
</feature>
<dbReference type="Proteomes" id="UP000501747">
    <property type="component" value="Chromosome"/>
</dbReference>
<dbReference type="GO" id="GO:0030976">
    <property type="term" value="F:thiamine pyrophosphate binding"/>
    <property type="evidence" value="ECO:0007669"/>
    <property type="project" value="InterPro"/>
</dbReference>
<dbReference type="GO" id="GO:0034077">
    <property type="term" value="P:butanediol metabolic process"/>
    <property type="evidence" value="ECO:0007669"/>
    <property type="project" value="InterPro"/>
</dbReference>
<dbReference type="SUPFAM" id="SSF52467">
    <property type="entry name" value="DHS-like NAD/FAD-binding domain"/>
    <property type="match status" value="1"/>
</dbReference>
<dbReference type="InterPro" id="IPR029061">
    <property type="entry name" value="THDP-binding"/>
</dbReference>
<dbReference type="Gene3D" id="3.40.50.1220">
    <property type="entry name" value="TPP-binding domain"/>
    <property type="match status" value="1"/>
</dbReference>
<dbReference type="GO" id="GO:0050660">
    <property type="term" value="F:flavin adenine dinucleotide binding"/>
    <property type="evidence" value="ECO:0007669"/>
    <property type="project" value="TreeGrafter"/>
</dbReference>
<evidence type="ECO:0000256" key="1">
    <source>
        <dbReference type="ARBA" id="ARBA00007812"/>
    </source>
</evidence>
<protein>
    <submittedName>
        <fullName evidence="7">Acetolactate synthase AlsS</fullName>
        <ecNumber evidence="7">2.2.1.6</ecNumber>
    </submittedName>
</protein>
<dbReference type="NCBIfam" id="NF006378">
    <property type="entry name" value="PRK08617.1"/>
    <property type="match status" value="1"/>
</dbReference>
<evidence type="ECO:0000259" key="6">
    <source>
        <dbReference type="Pfam" id="PF02776"/>
    </source>
</evidence>
<dbReference type="EC" id="2.2.1.6" evidence="7"/>
<accession>A0A6G8AWS0</accession>
<name>A0A6G8AWS0_9ENTE</name>
<gene>
    <name evidence="7" type="primary">alsS</name>
    <name evidence="7" type="ORF">G7082_13850</name>
</gene>
<dbReference type="PANTHER" id="PTHR18968">
    <property type="entry name" value="THIAMINE PYROPHOSPHATE ENZYMES"/>
    <property type="match status" value="1"/>
</dbReference>
<dbReference type="GO" id="GO:0005948">
    <property type="term" value="C:acetolactate synthase complex"/>
    <property type="evidence" value="ECO:0007669"/>
    <property type="project" value="TreeGrafter"/>
</dbReference>
<dbReference type="InterPro" id="IPR012001">
    <property type="entry name" value="Thiamin_PyroP_enz_TPP-bd_dom"/>
</dbReference>
<dbReference type="InterPro" id="IPR045229">
    <property type="entry name" value="TPP_enz"/>
</dbReference>
<dbReference type="Pfam" id="PF00205">
    <property type="entry name" value="TPP_enzyme_M"/>
    <property type="match status" value="1"/>
</dbReference>
<keyword evidence="7" id="KW-0808">Transferase</keyword>